<dbReference type="SUPFAM" id="SSF54427">
    <property type="entry name" value="NTF2-like"/>
    <property type="match status" value="1"/>
</dbReference>
<accession>A0A835YPM0</accession>
<proteinExistence type="predicted"/>
<sequence length="196" mass="21207">MAAEPHGRDGGDENHESRGRDTERWRHAMEQAQREEAVKVVRVNSDFYAALTDKDIDVMARVWQKDDLVQCLHPGSPPVQGYESVMKVFRRMFAARDAKARKFCIAPEQVRVHVRGTSAWVSCIEEVLVAGGGGTPRHKLCATNIFRKAGKRWYMIHHHASPYPTTASAASGGGGGGGGAGGAVTLGDLLAGSNGR</sequence>
<protein>
    <recommendedName>
        <fullName evidence="2">SnoaL-like domain-containing protein</fullName>
    </recommendedName>
</protein>
<evidence type="ECO:0000313" key="3">
    <source>
        <dbReference type="EMBL" id="KAG5179100.1"/>
    </source>
</evidence>
<dbReference type="OrthoDB" id="43871at2759"/>
<feature type="region of interest" description="Disordered" evidence="1">
    <location>
        <begin position="1"/>
        <end position="23"/>
    </location>
</feature>
<organism evidence="3 4">
    <name type="scientific">Tribonema minus</name>
    <dbReference type="NCBI Taxonomy" id="303371"/>
    <lineage>
        <taxon>Eukaryota</taxon>
        <taxon>Sar</taxon>
        <taxon>Stramenopiles</taxon>
        <taxon>Ochrophyta</taxon>
        <taxon>PX clade</taxon>
        <taxon>Xanthophyceae</taxon>
        <taxon>Tribonematales</taxon>
        <taxon>Tribonemataceae</taxon>
        <taxon>Tribonema</taxon>
    </lineage>
</organism>
<evidence type="ECO:0000256" key="1">
    <source>
        <dbReference type="SAM" id="MobiDB-lite"/>
    </source>
</evidence>
<dbReference type="EMBL" id="JAFCMP010000501">
    <property type="protein sequence ID" value="KAG5179100.1"/>
    <property type="molecule type" value="Genomic_DNA"/>
</dbReference>
<dbReference type="Pfam" id="PF13474">
    <property type="entry name" value="SnoaL_3"/>
    <property type="match status" value="1"/>
</dbReference>
<dbReference type="PANTHER" id="PTHR34957">
    <property type="entry name" value="NUCLEAR TRANSPORT FACTOR 2 (NTF2) FAMILY PROTEIN"/>
    <property type="match status" value="1"/>
</dbReference>
<evidence type="ECO:0000313" key="4">
    <source>
        <dbReference type="Proteomes" id="UP000664859"/>
    </source>
</evidence>
<comment type="caution">
    <text evidence="3">The sequence shown here is derived from an EMBL/GenBank/DDBJ whole genome shotgun (WGS) entry which is preliminary data.</text>
</comment>
<dbReference type="PANTHER" id="PTHR34957:SF1">
    <property type="entry name" value="NUCLEAR TRANSPORT FACTOR 2 (NTF2) FAMILY PROTEIN"/>
    <property type="match status" value="1"/>
</dbReference>
<reference evidence="3" key="1">
    <citation type="submission" date="2021-02" db="EMBL/GenBank/DDBJ databases">
        <title>First Annotated Genome of the Yellow-green Alga Tribonema minus.</title>
        <authorList>
            <person name="Mahan K.M."/>
        </authorList>
    </citation>
    <scope>NUCLEOTIDE SEQUENCE</scope>
    <source>
        <strain evidence="3">UTEX B ZZ1240</strain>
    </source>
</reference>
<dbReference type="InterPro" id="IPR032710">
    <property type="entry name" value="NTF2-like_dom_sf"/>
</dbReference>
<feature type="domain" description="SnoaL-like" evidence="2">
    <location>
        <begin position="41"/>
        <end position="163"/>
    </location>
</feature>
<dbReference type="AlphaFoldDB" id="A0A835YPM0"/>
<dbReference type="InterPro" id="IPR037401">
    <property type="entry name" value="SnoaL-like"/>
</dbReference>
<dbReference type="Gene3D" id="3.10.450.50">
    <property type="match status" value="1"/>
</dbReference>
<evidence type="ECO:0000259" key="2">
    <source>
        <dbReference type="Pfam" id="PF13474"/>
    </source>
</evidence>
<gene>
    <name evidence="3" type="ORF">JKP88DRAFT_201310</name>
</gene>
<keyword evidence="4" id="KW-1185">Reference proteome</keyword>
<dbReference type="Proteomes" id="UP000664859">
    <property type="component" value="Unassembled WGS sequence"/>
</dbReference>
<name>A0A835YPM0_9STRA</name>